<evidence type="ECO:0000313" key="3">
    <source>
        <dbReference type="WBParaSite" id="L893_g7239.t1"/>
    </source>
</evidence>
<feature type="region of interest" description="Disordered" evidence="1">
    <location>
        <begin position="1"/>
        <end position="22"/>
    </location>
</feature>
<sequence>MYDWLCKPSSPPPEFFNAPSPSEERELSGVEAARHRFDKLVREVKDAPVQRRNSECSTLESQDQKPSKRIYRSRRKADMGEI</sequence>
<evidence type="ECO:0000256" key="1">
    <source>
        <dbReference type="SAM" id="MobiDB-lite"/>
    </source>
</evidence>
<feature type="compositionally biased region" description="Basic and acidic residues" evidence="1">
    <location>
        <begin position="45"/>
        <end position="54"/>
    </location>
</feature>
<keyword evidence="2" id="KW-1185">Reference proteome</keyword>
<dbReference type="AlphaFoldDB" id="A0A1I8AMA3"/>
<name>A0A1I8AMA3_9BILA</name>
<evidence type="ECO:0000313" key="2">
    <source>
        <dbReference type="Proteomes" id="UP000095287"/>
    </source>
</evidence>
<dbReference type="Proteomes" id="UP000095287">
    <property type="component" value="Unplaced"/>
</dbReference>
<feature type="region of interest" description="Disordered" evidence="1">
    <location>
        <begin position="45"/>
        <end position="82"/>
    </location>
</feature>
<proteinExistence type="predicted"/>
<protein>
    <submittedName>
        <fullName evidence="3">Uncharacterized protein</fullName>
    </submittedName>
</protein>
<reference evidence="3" key="1">
    <citation type="submission" date="2016-11" db="UniProtKB">
        <authorList>
            <consortium name="WormBaseParasite"/>
        </authorList>
    </citation>
    <scope>IDENTIFICATION</scope>
</reference>
<organism evidence="2 3">
    <name type="scientific">Steinernema glaseri</name>
    <dbReference type="NCBI Taxonomy" id="37863"/>
    <lineage>
        <taxon>Eukaryota</taxon>
        <taxon>Metazoa</taxon>
        <taxon>Ecdysozoa</taxon>
        <taxon>Nematoda</taxon>
        <taxon>Chromadorea</taxon>
        <taxon>Rhabditida</taxon>
        <taxon>Tylenchina</taxon>
        <taxon>Panagrolaimomorpha</taxon>
        <taxon>Strongyloidoidea</taxon>
        <taxon>Steinernematidae</taxon>
        <taxon>Steinernema</taxon>
    </lineage>
</organism>
<accession>A0A1I8AMA3</accession>
<dbReference type="WBParaSite" id="L893_g7239.t1">
    <property type="protein sequence ID" value="L893_g7239.t1"/>
    <property type="gene ID" value="L893_g7239"/>
</dbReference>